<sequence>MNQLQAMRVFTRVVDLTSFSLAAKQLGMSAAAVTRSISMLEAHLNMRLLNRSTRRLSLTEAGQAYVDGCRTIIEQLDTIEESLVRSTRDLSGTLRVAASTTYAACGLSNLLAAYRAAYPRIGFDVTTYDSPIELIEGGFDVGFSADRNLPNSSLVCRHLTAFKEVAVASPGYLAQNGTPVNPTALAHHHLLSISDGSARNWEFSDQHGVYRVATGNALHATSSATVRSAALADMGIALLPAPLVKDDLAKGHLLPILGQFQIAGGVRQVSILYTGRNYLSAKVRHFIDFSVSQYRAPDNAVGLRAAA</sequence>
<evidence type="ECO:0000256" key="1">
    <source>
        <dbReference type="ARBA" id="ARBA00009437"/>
    </source>
</evidence>
<evidence type="ECO:0000313" key="6">
    <source>
        <dbReference type="EMBL" id="KLU25165.1"/>
    </source>
</evidence>
<dbReference type="Gene3D" id="3.40.190.290">
    <property type="match status" value="1"/>
</dbReference>
<protein>
    <submittedName>
        <fullName evidence="6">LysR family transcriptional regulator</fullName>
    </submittedName>
</protein>
<dbReference type="CDD" id="cd08422">
    <property type="entry name" value="PBP2_CrgA_like"/>
    <property type="match status" value="1"/>
</dbReference>
<dbReference type="AlphaFoldDB" id="A0A0J1CX68"/>
<dbReference type="PANTHER" id="PTHR30537:SF5">
    <property type="entry name" value="HTH-TYPE TRANSCRIPTIONAL ACTIVATOR TTDR-RELATED"/>
    <property type="match status" value="1"/>
</dbReference>
<dbReference type="FunFam" id="1.10.10.10:FF:000001">
    <property type="entry name" value="LysR family transcriptional regulator"/>
    <property type="match status" value="1"/>
</dbReference>
<dbReference type="Gene3D" id="1.10.10.10">
    <property type="entry name" value="Winged helix-like DNA-binding domain superfamily/Winged helix DNA-binding domain"/>
    <property type="match status" value="1"/>
</dbReference>
<dbReference type="PATRIC" id="fig|908627.4.peg.3603"/>
<dbReference type="EMBL" id="AEJF01000103">
    <property type="protein sequence ID" value="KLU25165.1"/>
    <property type="molecule type" value="Genomic_DNA"/>
</dbReference>
<feature type="domain" description="HTH lysR-type" evidence="5">
    <location>
        <begin position="1"/>
        <end position="59"/>
    </location>
</feature>
<dbReference type="OrthoDB" id="9080054at2"/>
<dbReference type="InterPro" id="IPR058163">
    <property type="entry name" value="LysR-type_TF_proteobact-type"/>
</dbReference>
<dbReference type="PROSITE" id="PS50931">
    <property type="entry name" value="HTH_LYSR"/>
    <property type="match status" value="1"/>
</dbReference>
<dbReference type="PANTHER" id="PTHR30537">
    <property type="entry name" value="HTH-TYPE TRANSCRIPTIONAL REGULATOR"/>
    <property type="match status" value="1"/>
</dbReference>
<proteinExistence type="inferred from homology"/>
<evidence type="ECO:0000256" key="3">
    <source>
        <dbReference type="ARBA" id="ARBA00023125"/>
    </source>
</evidence>
<dbReference type="Proteomes" id="UP000035963">
    <property type="component" value="Unassembled WGS sequence"/>
</dbReference>
<dbReference type="SUPFAM" id="SSF53850">
    <property type="entry name" value="Periplasmic binding protein-like II"/>
    <property type="match status" value="1"/>
</dbReference>
<accession>A0A0J1CX68</accession>
<dbReference type="Pfam" id="PF03466">
    <property type="entry name" value="LysR_substrate"/>
    <property type="match status" value="1"/>
</dbReference>
<dbReference type="InterPro" id="IPR036390">
    <property type="entry name" value="WH_DNA-bd_sf"/>
</dbReference>
<evidence type="ECO:0000259" key="5">
    <source>
        <dbReference type="PROSITE" id="PS50931"/>
    </source>
</evidence>
<keyword evidence="3" id="KW-0238">DNA-binding</keyword>
<gene>
    <name evidence="6" type="ORF">EOS_16130</name>
</gene>
<dbReference type="GO" id="GO:0003700">
    <property type="term" value="F:DNA-binding transcription factor activity"/>
    <property type="evidence" value="ECO:0007669"/>
    <property type="project" value="InterPro"/>
</dbReference>
<keyword evidence="7" id="KW-1185">Reference proteome</keyword>
<organism evidence="6 7">
    <name type="scientific">Caballeronia mineralivorans PML1(12)</name>
    <dbReference type="NCBI Taxonomy" id="908627"/>
    <lineage>
        <taxon>Bacteria</taxon>
        <taxon>Pseudomonadati</taxon>
        <taxon>Pseudomonadota</taxon>
        <taxon>Betaproteobacteria</taxon>
        <taxon>Burkholderiales</taxon>
        <taxon>Burkholderiaceae</taxon>
        <taxon>Caballeronia</taxon>
    </lineage>
</organism>
<dbReference type="GO" id="GO:0003677">
    <property type="term" value="F:DNA binding"/>
    <property type="evidence" value="ECO:0007669"/>
    <property type="project" value="UniProtKB-KW"/>
</dbReference>
<name>A0A0J1CX68_9BURK</name>
<evidence type="ECO:0000313" key="7">
    <source>
        <dbReference type="Proteomes" id="UP000035963"/>
    </source>
</evidence>
<keyword evidence="4" id="KW-0804">Transcription</keyword>
<dbReference type="InterPro" id="IPR036388">
    <property type="entry name" value="WH-like_DNA-bd_sf"/>
</dbReference>
<comment type="similarity">
    <text evidence="1">Belongs to the LysR transcriptional regulatory family.</text>
</comment>
<dbReference type="Pfam" id="PF00126">
    <property type="entry name" value="HTH_1"/>
    <property type="match status" value="1"/>
</dbReference>
<reference evidence="6 7" key="1">
    <citation type="journal article" date="2015" name="Genome Announc.">
        <title>Draft Genome Sequence of Burkholderia sp. Strain PML1(12), an Ectomycorrhizosphere-Inhabiting Bacterium with Effective Mineral-Weathering Ability.</title>
        <authorList>
            <person name="Uroz S."/>
            <person name="Oger P."/>
        </authorList>
    </citation>
    <scope>NUCLEOTIDE SEQUENCE [LARGE SCALE GENOMIC DNA]</scope>
    <source>
        <strain evidence="7">PML1(12)</strain>
    </source>
</reference>
<dbReference type="SUPFAM" id="SSF46785">
    <property type="entry name" value="Winged helix' DNA-binding domain"/>
    <property type="match status" value="1"/>
</dbReference>
<dbReference type="InterPro" id="IPR000847">
    <property type="entry name" value="LysR_HTH_N"/>
</dbReference>
<comment type="caution">
    <text evidence="6">The sequence shown here is derived from an EMBL/GenBank/DDBJ whole genome shotgun (WGS) entry which is preliminary data.</text>
</comment>
<evidence type="ECO:0000256" key="2">
    <source>
        <dbReference type="ARBA" id="ARBA00023015"/>
    </source>
</evidence>
<evidence type="ECO:0000256" key="4">
    <source>
        <dbReference type="ARBA" id="ARBA00023163"/>
    </source>
</evidence>
<dbReference type="InterPro" id="IPR005119">
    <property type="entry name" value="LysR_subst-bd"/>
</dbReference>
<keyword evidence="2" id="KW-0805">Transcription regulation</keyword>
<dbReference type="RefSeq" id="WP_047847673.1">
    <property type="nucleotide sequence ID" value="NZ_AEJF01000103.1"/>
</dbReference>